<reference evidence="1 2" key="1">
    <citation type="submission" date="2021-05" db="EMBL/GenBank/DDBJ databases">
        <title>Novel Bacillus species.</title>
        <authorList>
            <person name="Liu G."/>
        </authorList>
    </citation>
    <scope>NUCLEOTIDE SEQUENCE [LARGE SCALE GENOMIC DNA]</scope>
    <source>
        <strain evidence="1 2">FJAT-49732</strain>
    </source>
</reference>
<accession>A0A942TIU2</accession>
<gene>
    <name evidence="1" type="ORF">KHA93_01980</name>
</gene>
<dbReference type="AlphaFoldDB" id="A0A942TIU2"/>
<comment type="caution">
    <text evidence="1">The sequence shown here is derived from an EMBL/GenBank/DDBJ whole genome shotgun (WGS) entry which is preliminary data.</text>
</comment>
<dbReference type="InterPro" id="IPR006626">
    <property type="entry name" value="PbH1"/>
</dbReference>
<keyword evidence="2" id="KW-1185">Reference proteome</keyword>
<evidence type="ECO:0000313" key="2">
    <source>
        <dbReference type="Proteomes" id="UP000682713"/>
    </source>
</evidence>
<dbReference type="EMBL" id="JAGYPJ010000001">
    <property type="protein sequence ID" value="MBS4198430.1"/>
    <property type="molecule type" value="Genomic_DNA"/>
</dbReference>
<protein>
    <submittedName>
        <fullName evidence="1">Right-handed parallel beta-helix repeat-containing protein</fullName>
    </submittedName>
</protein>
<sequence length="728" mass="81568">MVKRWSIILVTIVFIYITFLVNNRNAIDNSENKTSSSLTPQDIIDPENEVIEVSTISKDVNVYQLNLRKWGIFNDGTHPEETTKGFNEALRWAQREGYKTFYVPPGTYLISKGKEDNDPEARINLVSNMTFLLDDKTVIQKETNGFEIYSTLFLDSDIENVTIKGGIIRGDRDTHDYSQKGEYTSGTHEWGNGIDTAGAQNIVIDGVKIERFTGDGIEIGGATIYGDYITDDDVEMGGIDDNGNLILKKGKIRTKNYEVSNFRHPVYKNPHYRNIMMWIPEGVEGNYDIFFYRKDDSFISVDRDMRFNSTWGYSEIPDDADYFKVVFNSDTTNDIKVNRMTVAITKNITIKNCDIGFNRRQGITVGASDGVEITNNKIHNTNGTAPESGIDIEPGFFPAINTIIRNNQFVKNQIQMVFAYGGNAIVEDNYFGPNVERGGGFTINPAYYGASVKNNKFEQSSFTTWGHTEFRNNELISSSAFFDGGNNVIVEEIVGIDSNIEFNQTEKDGIKVANILLTSSRKDSSTGGLFVYGKPIHMKNITLEGNNEFSGEGNSKSVYDDFSFNDSPDMNLAFGIYNNCSMKNTAMELNNKGKIIMDKCQFKNTMFYTYNTESEATFQNSNFESEGISILALEAKNINVLNNTFNVVESVEIEPIIQIGRDASESNPTKIFDTTIKGNTFISKSPIIGIDTKNGGVGAPPYIIENNTLLNAKLNLKNNDINKNNKLK</sequence>
<name>A0A942TIU2_9BACI</name>
<dbReference type="InterPro" id="IPR011050">
    <property type="entry name" value="Pectin_lyase_fold/virulence"/>
</dbReference>
<dbReference type="SMART" id="SM00710">
    <property type="entry name" value="PbH1"/>
    <property type="match status" value="7"/>
</dbReference>
<proteinExistence type="predicted"/>
<evidence type="ECO:0000313" key="1">
    <source>
        <dbReference type="EMBL" id="MBS4198430.1"/>
    </source>
</evidence>
<organism evidence="1 2">
    <name type="scientific">Lederbergia citrisecunda</name>
    <dbReference type="NCBI Taxonomy" id="2833583"/>
    <lineage>
        <taxon>Bacteria</taxon>
        <taxon>Bacillati</taxon>
        <taxon>Bacillota</taxon>
        <taxon>Bacilli</taxon>
        <taxon>Bacillales</taxon>
        <taxon>Bacillaceae</taxon>
        <taxon>Lederbergia</taxon>
    </lineage>
</organism>
<dbReference type="InterPro" id="IPR012334">
    <property type="entry name" value="Pectin_lyas_fold"/>
</dbReference>
<dbReference type="SUPFAM" id="SSF51126">
    <property type="entry name" value="Pectin lyase-like"/>
    <property type="match status" value="1"/>
</dbReference>
<dbReference type="Proteomes" id="UP000682713">
    <property type="component" value="Unassembled WGS sequence"/>
</dbReference>
<dbReference type="Gene3D" id="2.160.20.10">
    <property type="entry name" value="Single-stranded right-handed beta-helix, Pectin lyase-like"/>
    <property type="match status" value="2"/>
</dbReference>